<dbReference type="SUPFAM" id="SSF55073">
    <property type="entry name" value="Nucleotide cyclase"/>
    <property type="match status" value="1"/>
</dbReference>
<dbReference type="EMBL" id="CP016539">
    <property type="protein sequence ID" value="ANU19953.1"/>
    <property type="molecule type" value="Genomic_DNA"/>
</dbReference>
<proteinExistence type="predicted"/>
<dbReference type="PANTHER" id="PTHR44757:SF2">
    <property type="entry name" value="BIOFILM ARCHITECTURE MAINTENANCE PROTEIN MBAA"/>
    <property type="match status" value="1"/>
</dbReference>
<gene>
    <name evidence="4" type="ORF">BBI15_06890</name>
</gene>
<dbReference type="Pfam" id="PF00989">
    <property type="entry name" value="PAS"/>
    <property type="match status" value="1"/>
</dbReference>
<feature type="domain" description="GGDEF" evidence="3">
    <location>
        <begin position="423"/>
        <end position="556"/>
    </location>
</feature>
<dbReference type="PROSITE" id="PS50887">
    <property type="entry name" value="GGDEF"/>
    <property type="match status" value="1"/>
</dbReference>
<dbReference type="InterPro" id="IPR043128">
    <property type="entry name" value="Rev_trsase/Diguanyl_cyclase"/>
</dbReference>
<dbReference type="NCBIfam" id="TIGR00254">
    <property type="entry name" value="GGDEF"/>
    <property type="match status" value="1"/>
</dbReference>
<sequence length="556" mass="62264">MGSRPERLALERVLLEGIEEMVFIVRVEPEACVYEFINEAVKANTQMDDSALGKSFREVHEPKIAQQLIHFYELALAGGESIFYEDSYYAPDGELRYSKSRLTPMLDGSGRCSHIVSVVNDVTEEKLAKLAREEALTRLEESNAKYRSLFESNGDAVFTLTLSGQVNGGNRMARALVKRPISELAGRDFCGLVEENERVKSKEIFEEAAFGLYKDHRLSLQPKDGEAIGCLVKFIPISVRGEVTGYYLMAKNMTELDLLVSKYLESEKNFRVMAENVYDVVVLMNKQKEYLYVSPSSQKIFGIASEEAVGREPFFNVHSDDLELVDRQFQEAVQKAGPYSLQLRLDHPGRGWIWAEMNGTPVYDEKGEFSHMVMIVRDISVQKKYEAQLEYYAFHDSLTGLPNRRYFQEYSQRKLEAQERTDGRVALALLDLDDFKGINDKYGHDFGDMVLQEFAKRLAKLDEEGYIPVRMGGDEFLVVLEGVTTDAAAHAAAGKIRSALSSGLVVDGISVPANFSLGAAVASSAEESISSILRRADEAMYKAKGSAANENKVLQP</sequence>
<dbReference type="InterPro" id="IPR035965">
    <property type="entry name" value="PAS-like_dom_sf"/>
</dbReference>
<feature type="domain" description="PAS" evidence="1">
    <location>
        <begin position="266"/>
        <end position="336"/>
    </location>
</feature>
<keyword evidence="5" id="KW-1185">Reference proteome</keyword>
<dbReference type="InterPro" id="IPR000700">
    <property type="entry name" value="PAS-assoc_C"/>
</dbReference>
<dbReference type="InterPro" id="IPR013656">
    <property type="entry name" value="PAS_4"/>
</dbReference>
<dbReference type="InterPro" id="IPR000014">
    <property type="entry name" value="PAS"/>
</dbReference>
<dbReference type="InterPro" id="IPR000160">
    <property type="entry name" value="GGDEF_dom"/>
</dbReference>
<evidence type="ECO:0000259" key="2">
    <source>
        <dbReference type="PROSITE" id="PS50113"/>
    </source>
</evidence>
<dbReference type="InterPro" id="IPR013767">
    <property type="entry name" value="PAS_fold"/>
</dbReference>
<dbReference type="PANTHER" id="PTHR44757">
    <property type="entry name" value="DIGUANYLATE CYCLASE DGCP"/>
    <property type="match status" value="1"/>
</dbReference>
<evidence type="ECO:0000313" key="5">
    <source>
        <dbReference type="Proteomes" id="UP000092650"/>
    </source>
</evidence>
<evidence type="ECO:0000259" key="1">
    <source>
        <dbReference type="PROSITE" id="PS50112"/>
    </source>
</evidence>
<feature type="domain" description="PAC" evidence="2">
    <location>
        <begin position="339"/>
        <end position="391"/>
    </location>
</feature>
<evidence type="ECO:0000259" key="3">
    <source>
        <dbReference type="PROSITE" id="PS50887"/>
    </source>
</evidence>
<evidence type="ECO:0008006" key="6">
    <source>
        <dbReference type="Google" id="ProtNLM"/>
    </source>
</evidence>
<dbReference type="KEGG" id="ppla:BBI15_06890"/>
<organism evidence="4 5">
    <name type="scientific">Planococcus plakortidis</name>
    <dbReference type="NCBI Taxonomy" id="1038856"/>
    <lineage>
        <taxon>Bacteria</taxon>
        <taxon>Bacillati</taxon>
        <taxon>Bacillota</taxon>
        <taxon>Bacilli</taxon>
        <taxon>Bacillales</taxon>
        <taxon>Caryophanaceae</taxon>
        <taxon>Planococcus</taxon>
    </lineage>
</organism>
<dbReference type="Pfam" id="PF00990">
    <property type="entry name" value="GGDEF"/>
    <property type="match status" value="1"/>
</dbReference>
<dbReference type="CDD" id="cd00130">
    <property type="entry name" value="PAS"/>
    <property type="match status" value="1"/>
</dbReference>
<dbReference type="InterPro" id="IPR013655">
    <property type="entry name" value="PAS_fold_3"/>
</dbReference>
<dbReference type="Pfam" id="PF08447">
    <property type="entry name" value="PAS_3"/>
    <property type="match status" value="1"/>
</dbReference>
<dbReference type="Gene3D" id="3.30.450.20">
    <property type="entry name" value="PAS domain"/>
    <property type="match status" value="3"/>
</dbReference>
<dbReference type="Proteomes" id="UP000092650">
    <property type="component" value="Chromosome"/>
</dbReference>
<dbReference type="Gene3D" id="3.30.70.270">
    <property type="match status" value="1"/>
</dbReference>
<dbReference type="Pfam" id="PF08448">
    <property type="entry name" value="PAS_4"/>
    <property type="match status" value="1"/>
</dbReference>
<dbReference type="STRING" id="1038856.BBI15_06890"/>
<dbReference type="GO" id="GO:0006355">
    <property type="term" value="P:regulation of DNA-templated transcription"/>
    <property type="evidence" value="ECO:0007669"/>
    <property type="project" value="InterPro"/>
</dbReference>
<dbReference type="SUPFAM" id="SSF55785">
    <property type="entry name" value="PYP-like sensor domain (PAS domain)"/>
    <property type="match status" value="3"/>
</dbReference>
<dbReference type="SMART" id="SM00086">
    <property type="entry name" value="PAC"/>
    <property type="match status" value="3"/>
</dbReference>
<dbReference type="InterPro" id="IPR029787">
    <property type="entry name" value="Nucleotide_cyclase"/>
</dbReference>
<accession>A0A1C7E7I3</accession>
<evidence type="ECO:0000313" key="4">
    <source>
        <dbReference type="EMBL" id="ANU19953.1"/>
    </source>
</evidence>
<reference evidence="4" key="1">
    <citation type="submission" date="2016-10" db="EMBL/GenBank/DDBJ databases">
        <authorList>
            <person name="See-Too W.S."/>
        </authorList>
    </citation>
    <scope>NUCLEOTIDE SEQUENCE [LARGE SCALE GENOMIC DNA]</scope>
    <source>
        <strain evidence="4">DSM 23997</strain>
    </source>
</reference>
<dbReference type="PROSITE" id="PS50112">
    <property type="entry name" value="PAS"/>
    <property type="match status" value="1"/>
</dbReference>
<protein>
    <recommendedName>
        <fullName evidence="6">Sensor domain-containing diguanylate cyclase</fullName>
    </recommendedName>
</protein>
<dbReference type="CDD" id="cd01949">
    <property type="entry name" value="GGDEF"/>
    <property type="match status" value="1"/>
</dbReference>
<dbReference type="InterPro" id="IPR052155">
    <property type="entry name" value="Biofilm_reg_signaling"/>
</dbReference>
<dbReference type="SMART" id="SM00267">
    <property type="entry name" value="GGDEF"/>
    <property type="match status" value="1"/>
</dbReference>
<name>A0A1C7E7I3_9BACL</name>
<dbReference type="SMART" id="SM00091">
    <property type="entry name" value="PAS"/>
    <property type="match status" value="2"/>
</dbReference>
<dbReference type="NCBIfam" id="TIGR00229">
    <property type="entry name" value="sensory_box"/>
    <property type="match status" value="2"/>
</dbReference>
<dbReference type="InterPro" id="IPR001610">
    <property type="entry name" value="PAC"/>
</dbReference>
<dbReference type="PROSITE" id="PS50113">
    <property type="entry name" value="PAC"/>
    <property type="match status" value="2"/>
</dbReference>
<feature type="domain" description="PAC" evidence="2">
    <location>
        <begin position="82"/>
        <end position="134"/>
    </location>
</feature>
<dbReference type="AlphaFoldDB" id="A0A1C7E7I3"/>